<dbReference type="Proteomes" id="UP000821865">
    <property type="component" value="Chromosome 10"/>
</dbReference>
<reference evidence="1" key="1">
    <citation type="submission" date="2020-05" db="EMBL/GenBank/DDBJ databases">
        <title>Large-scale comparative analyses of tick genomes elucidate their genetic diversity and vector capacities.</title>
        <authorList>
            <person name="Jia N."/>
            <person name="Wang J."/>
            <person name="Shi W."/>
            <person name="Du L."/>
            <person name="Sun Y."/>
            <person name="Zhan W."/>
            <person name="Jiang J."/>
            <person name="Wang Q."/>
            <person name="Zhang B."/>
            <person name="Ji P."/>
            <person name="Sakyi L.B."/>
            <person name="Cui X."/>
            <person name="Yuan T."/>
            <person name="Jiang B."/>
            <person name="Yang W."/>
            <person name="Lam T.T.-Y."/>
            <person name="Chang Q."/>
            <person name="Ding S."/>
            <person name="Wang X."/>
            <person name="Zhu J."/>
            <person name="Ruan X."/>
            <person name="Zhao L."/>
            <person name="Wei J."/>
            <person name="Que T."/>
            <person name="Du C."/>
            <person name="Cheng J."/>
            <person name="Dai P."/>
            <person name="Han X."/>
            <person name="Huang E."/>
            <person name="Gao Y."/>
            <person name="Liu J."/>
            <person name="Shao H."/>
            <person name="Ye R."/>
            <person name="Li L."/>
            <person name="Wei W."/>
            <person name="Wang X."/>
            <person name="Wang C."/>
            <person name="Yang T."/>
            <person name="Huo Q."/>
            <person name="Li W."/>
            <person name="Guo W."/>
            <person name="Chen H."/>
            <person name="Zhou L."/>
            <person name="Ni X."/>
            <person name="Tian J."/>
            <person name="Zhou Y."/>
            <person name="Sheng Y."/>
            <person name="Liu T."/>
            <person name="Pan Y."/>
            <person name="Xia L."/>
            <person name="Li J."/>
            <person name="Zhao F."/>
            <person name="Cao W."/>
        </authorList>
    </citation>
    <scope>NUCLEOTIDE SEQUENCE</scope>
    <source>
        <strain evidence="1">Dsil-2018</strain>
    </source>
</reference>
<dbReference type="EMBL" id="CM023479">
    <property type="protein sequence ID" value="KAH7975258.1"/>
    <property type="molecule type" value="Genomic_DNA"/>
</dbReference>
<name>A0ACB8DS29_DERSI</name>
<proteinExistence type="predicted"/>
<evidence type="ECO:0000313" key="1">
    <source>
        <dbReference type="EMBL" id="KAH7975258.1"/>
    </source>
</evidence>
<accession>A0ACB8DS29</accession>
<protein>
    <submittedName>
        <fullName evidence="1">Uncharacterized protein</fullName>
    </submittedName>
</protein>
<organism evidence="1 2">
    <name type="scientific">Dermacentor silvarum</name>
    <name type="common">Tick</name>
    <dbReference type="NCBI Taxonomy" id="543639"/>
    <lineage>
        <taxon>Eukaryota</taxon>
        <taxon>Metazoa</taxon>
        <taxon>Ecdysozoa</taxon>
        <taxon>Arthropoda</taxon>
        <taxon>Chelicerata</taxon>
        <taxon>Arachnida</taxon>
        <taxon>Acari</taxon>
        <taxon>Parasitiformes</taxon>
        <taxon>Ixodida</taxon>
        <taxon>Ixodoidea</taxon>
        <taxon>Ixodidae</taxon>
        <taxon>Rhipicephalinae</taxon>
        <taxon>Dermacentor</taxon>
    </lineage>
</organism>
<evidence type="ECO:0000313" key="2">
    <source>
        <dbReference type="Proteomes" id="UP000821865"/>
    </source>
</evidence>
<gene>
    <name evidence="1" type="ORF">HPB49_025382</name>
</gene>
<keyword evidence="2" id="KW-1185">Reference proteome</keyword>
<sequence>MAEPTTSPSRSRTNGVPAISSYARGSRNGLHLAVIIVALVVAVVVAVVTLGVYLGSRKSKLRESTAVGEGSFCCPEDARNLARFLNTSLDPCYDFYTRVCTNVIRFQLWKQIVSQSEFERVMVTGVVPRGLRSADAIKFLTTYYKSCIETIPHKEKFVSDLAGALARSTSQFLAKPDSRNALAYAAMVSLKYRLPSIIEVSYEAEIPFVDLSITAHCTVEDLPPIVVTSSVNAVADTANASVTPAEVVELTTHICSRFLSVREKILFYSGVDDFNKTTRIRVEDVAGVRAVLNFYTDTDHHGADGAKAAYLLLHSVASGMQQFYSSHNDSWRHMFQICNSSVQQDKELWDMFTAKLLITPEKDKRLHNIFTAVRDAVYQDCSTNPIFDAEDAGRLGDLFGKLSLDLVIDASRATISVPKATLVFAENLLKGRSYDFYVRRERQQRPQSQSFSRDLYISPVLYDVVRASSATSAEIPNMAGLGWWLAEIIWYEVLNSDLWLPKTKARIQRLRSCFNHEEYGSSANESGTLALGLSSVLKAFSRPDWDTVRPAWSLMRMSHGELFYSLGVYYRCPLETAPEAVCAITTAMIYAEDFASVFRCPADSPMAVKPRCSFQNVPAA</sequence>
<comment type="caution">
    <text evidence="1">The sequence shown here is derived from an EMBL/GenBank/DDBJ whole genome shotgun (WGS) entry which is preliminary data.</text>
</comment>